<accession>A0A1U9K334</accession>
<keyword evidence="3 6" id="KW-0489">Methyltransferase</keyword>
<evidence type="ECO:0000256" key="4">
    <source>
        <dbReference type="ARBA" id="ARBA00022679"/>
    </source>
</evidence>
<dbReference type="Proteomes" id="UP000188603">
    <property type="component" value="Chromosome"/>
</dbReference>
<comment type="similarity">
    <text evidence="6">Belongs to the methyltransferase superfamily. RsmI family.</text>
</comment>
<feature type="domain" description="Tetrapyrrole methylase" evidence="7">
    <location>
        <begin position="16"/>
        <end position="215"/>
    </location>
</feature>
<keyword evidence="1 6" id="KW-0963">Cytoplasm</keyword>
<dbReference type="Gene3D" id="3.30.950.10">
    <property type="entry name" value="Methyltransferase, Cobalt-precorrin-4 Transmethylase, Domain 2"/>
    <property type="match status" value="1"/>
</dbReference>
<evidence type="ECO:0000256" key="3">
    <source>
        <dbReference type="ARBA" id="ARBA00022603"/>
    </source>
</evidence>
<dbReference type="EC" id="2.1.1.198" evidence="6"/>
<dbReference type="KEGG" id="ntr:B0W44_00200"/>
<dbReference type="GO" id="GO:0005737">
    <property type="term" value="C:cytoplasm"/>
    <property type="evidence" value="ECO:0007669"/>
    <property type="project" value="UniProtKB-SubCell"/>
</dbReference>
<dbReference type="InterPro" id="IPR018063">
    <property type="entry name" value="SAM_MeTrfase_RsmI_CS"/>
</dbReference>
<evidence type="ECO:0000256" key="1">
    <source>
        <dbReference type="ARBA" id="ARBA00022490"/>
    </source>
</evidence>
<evidence type="ECO:0000259" key="7">
    <source>
        <dbReference type="Pfam" id="PF00590"/>
    </source>
</evidence>
<reference evidence="8 9" key="1">
    <citation type="journal article" date="2015" name="Int. J. Syst. Evol. Microbiol.">
        <title>Novibacillus thermophilus gen. nov., sp. nov., a Gram-staining-negative and moderately thermophilic member of the family Thermoactinomycetaceae.</title>
        <authorList>
            <person name="Yang G."/>
            <person name="Chen J."/>
            <person name="Zhou S."/>
        </authorList>
    </citation>
    <scope>NUCLEOTIDE SEQUENCE [LARGE SCALE GENOMIC DNA]</scope>
    <source>
        <strain evidence="8 9">SG-1</strain>
    </source>
</reference>
<comment type="subcellular location">
    <subcellularLocation>
        <location evidence="6">Cytoplasm</location>
    </subcellularLocation>
</comment>
<dbReference type="PIRSF" id="PIRSF005917">
    <property type="entry name" value="MTase_YraL"/>
    <property type="match status" value="1"/>
</dbReference>
<dbReference type="InterPro" id="IPR000878">
    <property type="entry name" value="4pyrrol_Mease"/>
</dbReference>
<dbReference type="AlphaFoldDB" id="A0A1U9K334"/>
<dbReference type="HAMAP" id="MF_01877">
    <property type="entry name" value="16SrRNA_methyltr_I"/>
    <property type="match status" value="1"/>
</dbReference>
<dbReference type="Pfam" id="PF00590">
    <property type="entry name" value="TP_methylase"/>
    <property type="match status" value="1"/>
</dbReference>
<keyword evidence="2 6" id="KW-0698">rRNA processing</keyword>
<comment type="catalytic activity">
    <reaction evidence="6">
        <text>cytidine(1402) in 16S rRNA + S-adenosyl-L-methionine = 2'-O-methylcytidine(1402) in 16S rRNA + S-adenosyl-L-homocysteine + H(+)</text>
        <dbReference type="Rhea" id="RHEA:42924"/>
        <dbReference type="Rhea" id="RHEA-COMP:10285"/>
        <dbReference type="Rhea" id="RHEA-COMP:10286"/>
        <dbReference type="ChEBI" id="CHEBI:15378"/>
        <dbReference type="ChEBI" id="CHEBI:57856"/>
        <dbReference type="ChEBI" id="CHEBI:59789"/>
        <dbReference type="ChEBI" id="CHEBI:74495"/>
        <dbReference type="ChEBI" id="CHEBI:82748"/>
        <dbReference type="EC" id="2.1.1.198"/>
    </reaction>
</comment>
<proteinExistence type="inferred from homology"/>
<evidence type="ECO:0000256" key="2">
    <source>
        <dbReference type="ARBA" id="ARBA00022552"/>
    </source>
</evidence>
<dbReference type="OrthoDB" id="9809084at2"/>
<comment type="function">
    <text evidence="6">Catalyzes the 2'-O-methylation of the ribose of cytidine 1402 (C1402) in 16S rRNA.</text>
</comment>
<dbReference type="InterPro" id="IPR035996">
    <property type="entry name" value="4pyrrol_Methylase_sf"/>
</dbReference>
<dbReference type="EMBL" id="CP019699">
    <property type="protein sequence ID" value="AQS54449.1"/>
    <property type="molecule type" value="Genomic_DNA"/>
</dbReference>
<name>A0A1U9K334_9BACL</name>
<dbReference type="InterPro" id="IPR014777">
    <property type="entry name" value="4pyrrole_Mease_sub1"/>
</dbReference>
<evidence type="ECO:0000256" key="5">
    <source>
        <dbReference type="ARBA" id="ARBA00022691"/>
    </source>
</evidence>
<gene>
    <name evidence="6" type="primary">rsmI</name>
    <name evidence="8" type="ORF">B0W44_00200</name>
</gene>
<dbReference type="InterPro" id="IPR014776">
    <property type="entry name" value="4pyrrole_Mease_sub2"/>
</dbReference>
<keyword evidence="9" id="KW-1185">Reference proteome</keyword>
<dbReference type="NCBIfam" id="TIGR00096">
    <property type="entry name" value="16S rRNA (cytidine(1402)-2'-O)-methyltransferase"/>
    <property type="match status" value="1"/>
</dbReference>
<sequence length="291" mass="32880">MLRQKSFAPREEGSGTLYLVATPIGNLEDMTVRAINTLKKADVIAAEDTRQTRKLTTHFNIDTPLVSYREHNRAKQGEVLVRRLLQGESVALVSDAGMPAVSDPGAELVRSAVEQNIPVVPVPGANAALTALVGSGLGTERFLFLGFLPRERKKCVDVLRKWRQTKATVLLYEAPHRLLSTLHLIYEEWGNRRGVVVRELTKRHEEWLRGTVAELVDWFERESPRGECTLVLEGGSGHREGGDVRPWWGDLSIKEHVDHFVREGESVRDAIKRVAEERNMSKRDVYNDYHT</sequence>
<dbReference type="PANTHER" id="PTHR46111:SF1">
    <property type="entry name" value="RIBOSOMAL RNA SMALL SUBUNIT METHYLTRANSFERASE I"/>
    <property type="match status" value="1"/>
</dbReference>
<keyword evidence="5 6" id="KW-0949">S-adenosyl-L-methionine</keyword>
<dbReference type="FunFam" id="3.30.950.10:FF:000002">
    <property type="entry name" value="Ribosomal RNA small subunit methyltransferase I"/>
    <property type="match status" value="1"/>
</dbReference>
<dbReference type="STRING" id="1471761.B0W44_00200"/>
<evidence type="ECO:0000313" key="8">
    <source>
        <dbReference type="EMBL" id="AQS54449.1"/>
    </source>
</evidence>
<organism evidence="8 9">
    <name type="scientific">Novibacillus thermophilus</name>
    <dbReference type="NCBI Taxonomy" id="1471761"/>
    <lineage>
        <taxon>Bacteria</taxon>
        <taxon>Bacillati</taxon>
        <taxon>Bacillota</taxon>
        <taxon>Bacilli</taxon>
        <taxon>Bacillales</taxon>
        <taxon>Thermoactinomycetaceae</taxon>
        <taxon>Novibacillus</taxon>
    </lineage>
</organism>
<protein>
    <recommendedName>
        <fullName evidence="6">Ribosomal RNA small subunit methyltransferase I</fullName>
        <ecNumber evidence="6">2.1.1.198</ecNumber>
    </recommendedName>
    <alternativeName>
        <fullName evidence="6">16S rRNA 2'-O-ribose C1402 methyltransferase</fullName>
    </alternativeName>
    <alternativeName>
        <fullName evidence="6">rRNA (cytidine-2'-O-)-methyltransferase RsmI</fullName>
    </alternativeName>
</protein>
<dbReference type="CDD" id="cd11648">
    <property type="entry name" value="RsmI"/>
    <property type="match status" value="1"/>
</dbReference>
<evidence type="ECO:0000313" key="9">
    <source>
        <dbReference type="Proteomes" id="UP000188603"/>
    </source>
</evidence>
<dbReference type="RefSeq" id="WP_077718265.1">
    <property type="nucleotide sequence ID" value="NZ_CP019699.1"/>
</dbReference>
<dbReference type="PROSITE" id="PS01296">
    <property type="entry name" value="RSMI"/>
    <property type="match status" value="1"/>
</dbReference>
<dbReference type="FunFam" id="3.40.1010.10:FF:000002">
    <property type="entry name" value="Ribosomal RNA small subunit methyltransferase I"/>
    <property type="match status" value="1"/>
</dbReference>
<dbReference type="PANTHER" id="PTHR46111">
    <property type="entry name" value="RIBOSOMAL RNA SMALL SUBUNIT METHYLTRANSFERASE I"/>
    <property type="match status" value="1"/>
</dbReference>
<dbReference type="SUPFAM" id="SSF53790">
    <property type="entry name" value="Tetrapyrrole methylase"/>
    <property type="match status" value="1"/>
</dbReference>
<dbReference type="InterPro" id="IPR008189">
    <property type="entry name" value="rRNA_ssu_MeTfrase_I"/>
</dbReference>
<dbReference type="GO" id="GO:0070677">
    <property type="term" value="F:rRNA (cytosine-2'-O-)-methyltransferase activity"/>
    <property type="evidence" value="ECO:0007669"/>
    <property type="project" value="UniProtKB-UniRule"/>
</dbReference>
<dbReference type="Gene3D" id="3.40.1010.10">
    <property type="entry name" value="Cobalt-precorrin-4 Transmethylase, Domain 1"/>
    <property type="match status" value="1"/>
</dbReference>
<evidence type="ECO:0000256" key="6">
    <source>
        <dbReference type="HAMAP-Rule" id="MF_01877"/>
    </source>
</evidence>
<keyword evidence="4 6" id="KW-0808">Transferase</keyword>